<gene>
    <name evidence="3" type="ORF">FIBRA_03413</name>
</gene>
<feature type="compositionally biased region" description="Pro residues" evidence="1">
    <location>
        <begin position="56"/>
        <end position="78"/>
    </location>
</feature>
<dbReference type="HOGENOM" id="CLU_057152_0_0_1"/>
<keyword evidence="4" id="KW-1185">Reference proteome</keyword>
<dbReference type="InterPro" id="IPR055754">
    <property type="entry name" value="DUF7330"/>
</dbReference>
<dbReference type="EMBL" id="HE797029">
    <property type="protein sequence ID" value="CCM01363.1"/>
    <property type="molecule type" value="Genomic_DNA"/>
</dbReference>
<feature type="compositionally biased region" description="Polar residues" evidence="1">
    <location>
        <begin position="19"/>
        <end position="30"/>
    </location>
</feature>
<feature type="compositionally biased region" description="Low complexity" evidence="1">
    <location>
        <begin position="43"/>
        <end position="55"/>
    </location>
</feature>
<proteinExistence type="predicted"/>
<protein>
    <recommendedName>
        <fullName evidence="2">DUF7330 domain-containing protein</fullName>
    </recommendedName>
</protein>
<evidence type="ECO:0000256" key="1">
    <source>
        <dbReference type="SAM" id="MobiDB-lite"/>
    </source>
</evidence>
<dbReference type="InParanoid" id="J4G5D7"/>
<dbReference type="AlphaFoldDB" id="J4G5D7"/>
<dbReference type="GeneID" id="24096274"/>
<sequence length="403" mass="43423">MIILDPHAEPIEEKKFSGFGSQEEQTSEQNADAPPPYEQHARSSSLGEGSSAPLSSSPPLPPLPPPSPPPASPLPPFVSPSTAPTIPAAQQAFRATNRQRVNHISLFSRHDAISGSYLVDPKLPAASLNADIFSSRTTGKTTTRDRSVDRYHARNTRRAFGAVPGEQDDSASEDKRSWLKRRTRMPEVNAAFRTRHGAIKLDLAIVGSGTTDGMQQKSKRTRGRVMVASRHGRINVDLYEIQSDHCVDLDVSTRHGKIAVFLPPTFTGVVSFHRHGGPSGIHFLPEFASRARTVRASDGDVLVTLTSPIDTSSSHSDYALPREGEDCCVIGTRHGKITVGISGVDQLPDKLHSSGGGLISRFEALVDAGTKQFETMVEAGAKGFENWVEAKAKALEGTLTGRA</sequence>
<feature type="compositionally biased region" description="Basic and acidic residues" evidence="1">
    <location>
        <begin position="1"/>
        <end position="16"/>
    </location>
</feature>
<evidence type="ECO:0000313" key="3">
    <source>
        <dbReference type="EMBL" id="CCM01363.1"/>
    </source>
</evidence>
<dbReference type="Proteomes" id="UP000006352">
    <property type="component" value="Unassembled WGS sequence"/>
</dbReference>
<dbReference type="RefSeq" id="XP_012180646.1">
    <property type="nucleotide sequence ID" value="XM_012325256.1"/>
</dbReference>
<feature type="domain" description="DUF7330" evidence="2">
    <location>
        <begin position="188"/>
        <end position="339"/>
    </location>
</feature>
<evidence type="ECO:0000259" key="2">
    <source>
        <dbReference type="Pfam" id="PF24016"/>
    </source>
</evidence>
<organism evidence="3 4">
    <name type="scientific">Fibroporia radiculosa</name>
    <dbReference type="NCBI Taxonomy" id="599839"/>
    <lineage>
        <taxon>Eukaryota</taxon>
        <taxon>Fungi</taxon>
        <taxon>Dikarya</taxon>
        <taxon>Basidiomycota</taxon>
        <taxon>Agaricomycotina</taxon>
        <taxon>Agaricomycetes</taxon>
        <taxon>Polyporales</taxon>
        <taxon>Fibroporiaceae</taxon>
        <taxon>Fibroporia</taxon>
    </lineage>
</organism>
<dbReference type="OrthoDB" id="2593559at2759"/>
<name>J4G5D7_9APHY</name>
<accession>J4G5D7</accession>
<feature type="region of interest" description="Disordered" evidence="1">
    <location>
        <begin position="1"/>
        <end position="84"/>
    </location>
</feature>
<evidence type="ECO:0000313" key="4">
    <source>
        <dbReference type="Proteomes" id="UP000006352"/>
    </source>
</evidence>
<dbReference type="Pfam" id="PF24016">
    <property type="entry name" value="DUF7330"/>
    <property type="match status" value="1"/>
</dbReference>
<reference evidence="3 4" key="1">
    <citation type="journal article" date="2012" name="Appl. Environ. Microbiol.">
        <title>Short-read sequencing for genomic analysis of the brown rot fungus Fibroporia radiculosa.</title>
        <authorList>
            <person name="Tang J.D."/>
            <person name="Perkins A.D."/>
            <person name="Sonstegard T.S."/>
            <person name="Schroeder S.G."/>
            <person name="Burgess S.C."/>
            <person name="Diehl S.V."/>
        </authorList>
    </citation>
    <scope>NUCLEOTIDE SEQUENCE [LARGE SCALE GENOMIC DNA]</scope>
    <source>
        <strain evidence="3 4">TFFH 294</strain>
    </source>
</reference>